<dbReference type="Pfam" id="PF24865">
    <property type="entry name" value="DUF7731"/>
    <property type="match status" value="1"/>
</dbReference>
<feature type="chain" id="PRO_5043989994" description="DUF7731 domain-containing protein" evidence="1">
    <location>
        <begin position="28"/>
        <end position="160"/>
    </location>
</feature>
<dbReference type="EMBL" id="JAUJYO010000004">
    <property type="protein sequence ID" value="KAK1319883.1"/>
    <property type="molecule type" value="Genomic_DNA"/>
</dbReference>
<reference evidence="3" key="1">
    <citation type="journal article" date="2023" name="Nat. Commun.">
        <title>Diploid and tetraploid genomes of Acorus and the evolution of monocots.</title>
        <authorList>
            <person name="Ma L."/>
            <person name="Liu K.W."/>
            <person name="Li Z."/>
            <person name="Hsiao Y.Y."/>
            <person name="Qi Y."/>
            <person name="Fu T."/>
            <person name="Tang G.D."/>
            <person name="Zhang D."/>
            <person name="Sun W.H."/>
            <person name="Liu D.K."/>
            <person name="Li Y."/>
            <person name="Chen G.Z."/>
            <person name="Liu X.D."/>
            <person name="Liao X.Y."/>
            <person name="Jiang Y.T."/>
            <person name="Yu X."/>
            <person name="Hao Y."/>
            <person name="Huang J."/>
            <person name="Zhao X.W."/>
            <person name="Ke S."/>
            <person name="Chen Y.Y."/>
            <person name="Wu W.L."/>
            <person name="Hsu J.L."/>
            <person name="Lin Y.F."/>
            <person name="Huang M.D."/>
            <person name="Li C.Y."/>
            <person name="Huang L."/>
            <person name="Wang Z.W."/>
            <person name="Zhao X."/>
            <person name="Zhong W.Y."/>
            <person name="Peng D.H."/>
            <person name="Ahmad S."/>
            <person name="Lan S."/>
            <person name="Zhang J.S."/>
            <person name="Tsai W.C."/>
            <person name="Van de Peer Y."/>
            <person name="Liu Z.J."/>
        </authorList>
    </citation>
    <scope>NUCLEOTIDE SEQUENCE</scope>
    <source>
        <strain evidence="3">CP</strain>
    </source>
</reference>
<sequence>MSFSVASKHLILSLFLPLMFISGFASAAENENPANIFSKAFRCLDDQNVYSRCQEDYRINVAGNINVPYDETDTYCSGPCLIETKLVLNCIDGIMSNFLFYNSATTKNIRSTLRSGCSHTNRRGNFNVAENLEEESNGGDKKFKPIYYAWVSLFLGLLML</sequence>
<dbReference type="InterPro" id="IPR056633">
    <property type="entry name" value="DUF7731"/>
</dbReference>
<accession>A0AAV9F6I9</accession>
<keyword evidence="4" id="KW-1185">Reference proteome</keyword>
<evidence type="ECO:0000256" key="1">
    <source>
        <dbReference type="SAM" id="SignalP"/>
    </source>
</evidence>
<protein>
    <recommendedName>
        <fullName evidence="2">DUF7731 domain-containing protein</fullName>
    </recommendedName>
</protein>
<dbReference type="PANTHER" id="PTHR34366">
    <property type="entry name" value="OS07G0289901 PROTEIN-RELATED"/>
    <property type="match status" value="1"/>
</dbReference>
<dbReference type="PANTHER" id="PTHR34366:SF2">
    <property type="entry name" value="OS07G0289901 PROTEIN"/>
    <property type="match status" value="1"/>
</dbReference>
<evidence type="ECO:0000313" key="3">
    <source>
        <dbReference type="EMBL" id="KAK1319883.1"/>
    </source>
</evidence>
<dbReference type="AlphaFoldDB" id="A0AAV9F6I9"/>
<feature type="signal peptide" evidence="1">
    <location>
        <begin position="1"/>
        <end position="27"/>
    </location>
</feature>
<organism evidence="3 4">
    <name type="scientific">Acorus calamus</name>
    <name type="common">Sweet flag</name>
    <dbReference type="NCBI Taxonomy" id="4465"/>
    <lineage>
        <taxon>Eukaryota</taxon>
        <taxon>Viridiplantae</taxon>
        <taxon>Streptophyta</taxon>
        <taxon>Embryophyta</taxon>
        <taxon>Tracheophyta</taxon>
        <taxon>Spermatophyta</taxon>
        <taxon>Magnoliopsida</taxon>
        <taxon>Liliopsida</taxon>
        <taxon>Acoraceae</taxon>
        <taxon>Acorus</taxon>
    </lineage>
</organism>
<name>A0AAV9F6I9_ACOCL</name>
<dbReference type="Proteomes" id="UP001180020">
    <property type="component" value="Unassembled WGS sequence"/>
</dbReference>
<comment type="caution">
    <text evidence="3">The sequence shown here is derived from an EMBL/GenBank/DDBJ whole genome shotgun (WGS) entry which is preliminary data.</text>
</comment>
<feature type="domain" description="DUF7731" evidence="2">
    <location>
        <begin position="33"/>
        <end position="132"/>
    </location>
</feature>
<evidence type="ECO:0000313" key="4">
    <source>
        <dbReference type="Proteomes" id="UP001180020"/>
    </source>
</evidence>
<keyword evidence="1" id="KW-0732">Signal</keyword>
<gene>
    <name evidence="3" type="ORF">QJS10_CPB04g00951</name>
</gene>
<proteinExistence type="predicted"/>
<reference evidence="3" key="2">
    <citation type="submission" date="2023-06" db="EMBL/GenBank/DDBJ databases">
        <authorList>
            <person name="Ma L."/>
            <person name="Liu K.-W."/>
            <person name="Li Z."/>
            <person name="Hsiao Y.-Y."/>
            <person name="Qi Y."/>
            <person name="Fu T."/>
            <person name="Tang G."/>
            <person name="Zhang D."/>
            <person name="Sun W.-H."/>
            <person name="Liu D.-K."/>
            <person name="Li Y."/>
            <person name="Chen G.-Z."/>
            <person name="Liu X.-D."/>
            <person name="Liao X.-Y."/>
            <person name="Jiang Y.-T."/>
            <person name="Yu X."/>
            <person name="Hao Y."/>
            <person name="Huang J."/>
            <person name="Zhao X.-W."/>
            <person name="Ke S."/>
            <person name="Chen Y.-Y."/>
            <person name="Wu W.-L."/>
            <person name="Hsu J.-L."/>
            <person name="Lin Y.-F."/>
            <person name="Huang M.-D."/>
            <person name="Li C.-Y."/>
            <person name="Huang L."/>
            <person name="Wang Z.-W."/>
            <person name="Zhao X."/>
            <person name="Zhong W.-Y."/>
            <person name="Peng D.-H."/>
            <person name="Ahmad S."/>
            <person name="Lan S."/>
            <person name="Zhang J.-S."/>
            <person name="Tsai W.-C."/>
            <person name="Van De Peer Y."/>
            <person name="Liu Z.-J."/>
        </authorList>
    </citation>
    <scope>NUCLEOTIDE SEQUENCE</scope>
    <source>
        <strain evidence="3">CP</strain>
        <tissue evidence="3">Leaves</tissue>
    </source>
</reference>
<evidence type="ECO:0000259" key="2">
    <source>
        <dbReference type="Pfam" id="PF24865"/>
    </source>
</evidence>